<keyword evidence="3" id="KW-1185">Reference proteome</keyword>
<proteinExistence type="predicted"/>
<comment type="caution">
    <text evidence="2">The sequence shown here is derived from an EMBL/GenBank/DDBJ whole genome shotgun (WGS) entry which is preliminary data.</text>
</comment>
<evidence type="ECO:0000313" key="2">
    <source>
        <dbReference type="EMBL" id="GMI64606.1"/>
    </source>
</evidence>
<dbReference type="InterPro" id="IPR005162">
    <property type="entry name" value="Retrotrans_gag_dom"/>
</dbReference>
<dbReference type="Pfam" id="PF03732">
    <property type="entry name" value="Retrotrans_gag"/>
    <property type="match status" value="1"/>
</dbReference>
<gene>
    <name evidence="2" type="ORF">HRI_000129900</name>
</gene>
<dbReference type="Proteomes" id="UP001165190">
    <property type="component" value="Unassembled WGS sequence"/>
</dbReference>
<dbReference type="EMBL" id="BSYR01000003">
    <property type="protein sequence ID" value="GMI64606.1"/>
    <property type="molecule type" value="Genomic_DNA"/>
</dbReference>
<feature type="domain" description="Retrotransposon gag" evidence="1">
    <location>
        <begin position="136"/>
        <end position="196"/>
    </location>
</feature>
<evidence type="ECO:0000313" key="3">
    <source>
        <dbReference type="Proteomes" id="UP001165190"/>
    </source>
</evidence>
<evidence type="ECO:0000259" key="1">
    <source>
        <dbReference type="Pfam" id="PF03732"/>
    </source>
</evidence>
<protein>
    <recommendedName>
        <fullName evidence="1">Retrotransposon gag domain-containing protein</fullName>
    </recommendedName>
</protein>
<organism evidence="2 3">
    <name type="scientific">Hibiscus trionum</name>
    <name type="common">Flower of an hour</name>
    <dbReference type="NCBI Taxonomy" id="183268"/>
    <lineage>
        <taxon>Eukaryota</taxon>
        <taxon>Viridiplantae</taxon>
        <taxon>Streptophyta</taxon>
        <taxon>Embryophyta</taxon>
        <taxon>Tracheophyta</taxon>
        <taxon>Spermatophyta</taxon>
        <taxon>Magnoliopsida</taxon>
        <taxon>eudicotyledons</taxon>
        <taxon>Gunneridae</taxon>
        <taxon>Pentapetalae</taxon>
        <taxon>rosids</taxon>
        <taxon>malvids</taxon>
        <taxon>Malvales</taxon>
        <taxon>Malvaceae</taxon>
        <taxon>Malvoideae</taxon>
        <taxon>Hibiscus</taxon>
    </lineage>
</organism>
<accession>A0A9W7GTH6</accession>
<reference evidence="2" key="1">
    <citation type="submission" date="2023-05" db="EMBL/GenBank/DDBJ databases">
        <title>Genome and transcriptome analyses reveal genes involved in the formation of fine ridges on petal epidermal cells in Hibiscus trionum.</title>
        <authorList>
            <person name="Koshimizu S."/>
            <person name="Masuda S."/>
            <person name="Ishii T."/>
            <person name="Shirasu K."/>
            <person name="Hoshino A."/>
            <person name="Arita M."/>
        </authorList>
    </citation>
    <scope>NUCLEOTIDE SEQUENCE</scope>
    <source>
        <strain evidence="2">Hamamatsu line</strain>
    </source>
</reference>
<dbReference type="AlphaFoldDB" id="A0A9W7GTH6"/>
<name>A0A9W7GTH6_HIBTR</name>
<dbReference type="OrthoDB" id="2272416at2759"/>
<sequence length="197" mass="21572">MEPRGELRGNVRNMVENEIHDNVENLPPPSPLGCEGARAGAGVGDVRPQASQGQVDANMTSLIYAIVGAFQAVIVGMHVAAPQPSANVGLPLERLRSLGGTEFQGLSPGSSEAWFESTRRILGQMSCNDVRKFGCVVSLLHGDAYTWWMTITTGMEPVEVTWAFFGNAFKKKYLCTRYLDEKKREFMSLVQGNTTVF</sequence>